<proteinExistence type="predicted"/>
<organism evidence="1 2">
    <name type="scientific">Dysgonomonas alginatilytica</name>
    <dbReference type="NCBI Taxonomy" id="1605892"/>
    <lineage>
        <taxon>Bacteria</taxon>
        <taxon>Pseudomonadati</taxon>
        <taxon>Bacteroidota</taxon>
        <taxon>Bacteroidia</taxon>
        <taxon>Bacteroidales</taxon>
        <taxon>Dysgonomonadaceae</taxon>
        <taxon>Dysgonomonas</taxon>
    </lineage>
</organism>
<comment type="caution">
    <text evidence="1">The sequence shown here is derived from an EMBL/GenBank/DDBJ whole genome shotgun (WGS) entry which is preliminary data.</text>
</comment>
<protein>
    <submittedName>
        <fullName evidence="1">Uncharacterized protein</fullName>
    </submittedName>
</protein>
<dbReference type="Proteomes" id="UP000247973">
    <property type="component" value="Unassembled WGS sequence"/>
</dbReference>
<evidence type="ECO:0000313" key="2">
    <source>
        <dbReference type="Proteomes" id="UP000247973"/>
    </source>
</evidence>
<accession>A0A2V3PSF1</accession>
<keyword evidence="2" id="KW-1185">Reference proteome</keyword>
<reference evidence="1 2" key="1">
    <citation type="submission" date="2018-03" db="EMBL/GenBank/DDBJ databases">
        <title>Genomic Encyclopedia of Archaeal and Bacterial Type Strains, Phase II (KMG-II): from individual species to whole genera.</title>
        <authorList>
            <person name="Goeker M."/>
        </authorList>
    </citation>
    <scope>NUCLEOTIDE SEQUENCE [LARGE SCALE GENOMIC DNA]</scope>
    <source>
        <strain evidence="1 2">DSM 100214</strain>
    </source>
</reference>
<dbReference type="EMBL" id="QICL01000024">
    <property type="protein sequence ID" value="PXV61876.1"/>
    <property type="molecule type" value="Genomic_DNA"/>
</dbReference>
<sequence length="42" mass="4687">MAKKKTSANKSLPITIACKKRQLNRGVTFVTFVTFLSPLSFL</sequence>
<evidence type="ECO:0000313" key="1">
    <source>
        <dbReference type="EMBL" id="PXV61876.1"/>
    </source>
</evidence>
<dbReference type="AlphaFoldDB" id="A0A2V3PSF1"/>
<gene>
    <name evidence="1" type="ORF">CLV62_12431</name>
</gene>
<name>A0A2V3PSF1_9BACT</name>